<dbReference type="EMBL" id="JACCBU010000001">
    <property type="protein sequence ID" value="NYE70866.1"/>
    <property type="molecule type" value="Genomic_DNA"/>
</dbReference>
<keyword evidence="3" id="KW-0597">Phosphoprotein</keyword>
<keyword evidence="4" id="KW-0808">Transferase</keyword>
<comment type="catalytic activity">
    <reaction evidence="1">
        <text>ATP + protein L-histidine = ADP + protein N-phospho-L-histidine.</text>
        <dbReference type="EC" id="2.7.13.3"/>
    </reaction>
</comment>
<dbReference type="CDD" id="cd16917">
    <property type="entry name" value="HATPase_UhpB-NarQ-NarX-like"/>
    <property type="match status" value="1"/>
</dbReference>
<evidence type="ECO:0000256" key="9">
    <source>
        <dbReference type="SAM" id="MobiDB-lite"/>
    </source>
</evidence>
<dbReference type="AlphaFoldDB" id="A0A7Y9I6D0"/>
<dbReference type="SUPFAM" id="SSF55874">
    <property type="entry name" value="ATPase domain of HSP90 chaperone/DNA topoisomerase II/histidine kinase"/>
    <property type="match status" value="1"/>
</dbReference>
<keyword evidence="7" id="KW-0067">ATP-binding</keyword>
<dbReference type="PANTHER" id="PTHR24421">
    <property type="entry name" value="NITRATE/NITRITE SENSOR PROTEIN NARX-RELATED"/>
    <property type="match status" value="1"/>
</dbReference>
<evidence type="ECO:0000256" key="7">
    <source>
        <dbReference type="ARBA" id="ARBA00022840"/>
    </source>
</evidence>
<dbReference type="InterPro" id="IPR003594">
    <property type="entry name" value="HATPase_dom"/>
</dbReference>
<evidence type="ECO:0000256" key="4">
    <source>
        <dbReference type="ARBA" id="ARBA00022679"/>
    </source>
</evidence>
<evidence type="ECO:0000256" key="8">
    <source>
        <dbReference type="ARBA" id="ARBA00023012"/>
    </source>
</evidence>
<dbReference type="GO" id="GO:0005524">
    <property type="term" value="F:ATP binding"/>
    <property type="evidence" value="ECO:0007669"/>
    <property type="project" value="UniProtKB-KW"/>
</dbReference>
<dbReference type="EC" id="2.7.13.3" evidence="2"/>
<keyword evidence="8" id="KW-0902">Two-component regulatory system</keyword>
<feature type="domain" description="Signal transduction histidine kinase subgroup 3 dimerisation and phosphoacceptor" evidence="12">
    <location>
        <begin position="65"/>
        <end position="129"/>
    </location>
</feature>
<name>A0A7Y9I6D0_9ACTN</name>
<dbReference type="Gene3D" id="1.20.5.1930">
    <property type="match status" value="1"/>
</dbReference>
<evidence type="ECO:0000256" key="3">
    <source>
        <dbReference type="ARBA" id="ARBA00022553"/>
    </source>
</evidence>
<dbReference type="GO" id="GO:0046983">
    <property type="term" value="F:protein dimerization activity"/>
    <property type="evidence" value="ECO:0007669"/>
    <property type="project" value="InterPro"/>
</dbReference>
<feature type="domain" description="Histidine kinase/HSP90-like ATPase" evidence="11">
    <location>
        <begin position="172"/>
        <end position="257"/>
    </location>
</feature>
<dbReference type="InterPro" id="IPR011712">
    <property type="entry name" value="Sig_transdc_His_kin_sub3_dim/P"/>
</dbReference>
<gene>
    <name evidence="13" type="ORF">BKA15_002195</name>
</gene>
<feature type="region of interest" description="Disordered" evidence="9">
    <location>
        <begin position="211"/>
        <end position="230"/>
    </location>
</feature>
<sequence>MAIMLLAGLAGPYDSGFSFPDVELGAAVWTLALILTFVLARFWLHRRDAAARIAEEEGLRRVLEERARIARELHDVVAHHMSVVAVQASTAPYRLDPGRPDVVDEFRSIGASARASLQELRQLLDVLRGAAPPPTPGLADVPKLVESARVAGVPVQLIMDGRADPGADAGTAAYRIVQEALSNVIRHAPGAETLVRIATEPDLLLIDVRNRRPPQPVRPTAPGHGLTGMRERVTATGGTLTTGPTDDGGFRVEARLSPPHRVVPLSAGN</sequence>
<dbReference type="GO" id="GO:0016020">
    <property type="term" value="C:membrane"/>
    <property type="evidence" value="ECO:0007669"/>
    <property type="project" value="InterPro"/>
</dbReference>
<evidence type="ECO:0000256" key="5">
    <source>
        <dbReference type="ARBA" id="ARBA00022741"/>
    </source>
</evidence>
<dbReference type="PANTHER" id="PTHR24421:SF10">
    <property type="entry name" value="NITRATE_NITRITE SENSOR PROTEIN NARQ"/>
    <property type="match status" value="1"/>
</dbReference>
<evidence type="ECO:0000313" key="13">
    <source>
        <dbReference type="EMBL" id="NYE70866.1"/>
    </source>
</evidence>
<protein>
    <recommendedName>
        <fullName evidence="2">histidine kinase</fullName>
        <ecNumber evidence="2">2.7.13.3</ecNumber>
    </recommendedName>
</protein>
<dbReference type="Gene3D" id="3.30.565.10">
    <property type="entry name" value="Histidine kinase-like ATPase, C-terminal domain"/>
    <property type="match status" value="1"/>
</dbReference>
<keyword evidence="10" id="KW-1133">Transmembrane helix</keyword>
<evidence type="ECO:0000256" key="2">
    <source>
        <dbReference type="ARBA" id="ARBA00012438"/>
    </source>
</evidence>
<evidence type="ECO:0000256" key="6">
    <source>
        <dbReference type="ARBA" id="ARBA00022777"/>
    </source>
</evidence>
<comment type="caution">
    <text evidence="13">The sequence shown here is derived from an EMBL/GenBank/DDBJ whole genome shotgun (WGS) entry which is preliminary data.</text>
</comment>
<dbReference type="GO" id="GO:0000155">
    <property type="term" value="F:phosphorelay sensor kinase activity"/>
    <property type="evidence" value="ECO:0007669"/>
    <property type="project" value="InterPro"/>
</dbReference>
<dbReference type="InterPro" id="IPR036890">
    <property type="entry name" value="HATPase_C_sf"/>
</dbReference>
<dbReference type="Pfam" id="PF02518">
    <property type="entry name" value="HATPase_c"/>
    <property type="match status" value="1"/>
</dbReference>
<organism evidence="13 14">
    <name type="scientific">Microlunatus parietis</name>
    <dbReference type="NCBI Taxonomy" id="682979"/>
    <lineage>
        <taxon>Bacteria</taxon>
        <taxon>Bacillati</taxon>
        <taxon>Actinomycetota</taxon>
        <taxon>Actinomycetes</taxon>
        <taxon>Propionibacteriales</taxon>
        <taxon>Propionibacteriaceae</taxon>
        <taxon>Microlunatus</taxon>
    </lineage>
</organism>
<reference evidence="13 14" key="1">
    <citation type="submission" date="2020-07" db="EMBL/GenBank/DDBJ databases">
        <title>Sequencing the genomes of 1000 actinobacteria strains.</title>
        <authorList>
            <person name="Klenk H.-P."/>
        </authorList>
    </citation>
    <scope>NUCLEOTIDE SEQUENCE [LARGE SCALE GENOMIC DNA]</scope>
    <source>
        <strain evidence="13 14">DSM 22083</strain>
    </source>
</reference>
<keyword evidence="10" id="KW-0472">Membrane</keyword>
<dbReference type="InterPro" id="IPR050482">
    <property type="entry name" value="Sensor_HK_TwoCompSys"/>
</dbReference>
<keyword evidence="10" id="KW-0812">Transmembrane</keyword>
<evidence type="ECO:0000259" key="11">
    <source>
        <dbReference type="Pfam" id="PF02518"/>
    </source>
</evidence>
<keyword evidence="6 13" id="KW-0418">Kinase</keyword>
<feature type="transmembrane region" description="Helical" evidence="10">
    <location>
        <begin position="26"/>
        <end position="44"/>
    </location>
</feature>
<evidence type="ECO:0000259" key="12">
    <source>
        <dbReference type="Pfam" id="PF07730"/>
    </source>
</evidence>
<evidence type="ECO:0000256" key="10">
    <source>
        <dbReference type="SAM" id="Phobius"/>
    </source>
</evidence>
<dbReference type="Pfam" id="PF07730">
    <property type="entry name" value="HisKA_3"/>
    <property type="match status" value="1"/>
</dbReference>
<dbReference type="Proteomes" id="UP000569914">
    <property type="component" value="Unassembled WGS sequence"/>
</dbReference>
<evidence type="ECO:0000313" key="14">
    <source>
        <dbReference type="Proteomes" id="UP000569914"/>
    </source>
</evidence>
<keyword evidence="14" id="KW-1185">Reference proteome</keyword>
<proteinExistence type="predicted"/>
<keyword evidence="5" id="KW-0547">Nucleotide-binding</keyword>
<evidence type="ECO:0000256" key="1">
    <source>
        <dbReference type="ARBA" id="ARBA00000085"/>
    </source>
</evidence>
<accession>A0A7Y9I6D0</accession>